<keyword evidence="1" id="KW-0238">DNA-binding</keyword>
<gene>
    <name evidence="3" type="ordered locus">PNF1_910</name>
</gene>
<dbReference type="Gene3D" id="1.10.443.10">
    <property type="entry name" value="Intergrase catalytic core"/>
    <property type="match status" value="1"/>
</dbReference>
<dbReference type="PANTHER" id="PTHR30349:SF64">
    <property type="entry name" value="PROPHAGE INTEGRASE INTD-RELATED"/>
    <property type="match status" value="1"/>
</dbReference>
<name>Q5YMH5_NOCFA</name>
<dbReference type="AlphaFoldDB" id="Q5YMH5"/>
<dbReference type="HOGENOM" id="CLU_044959_0_0_11"/>
<dbReference type="eggNOG" id="COG4974">
    <property type="taxonomic scope" value="Bacteria"/>
</dbReference>
<dbReference type="PANTHER" id="PTHR30349">
    <property type="entry name" value="PHAGE INTEGRASE-RELATED"/>
    <property type="match status" value="1"/>
</dbReference>
<evidence type="ECO:0000313" key="3">
    <source>
        <dbReference type="EMBL" id="BAD60616.1"/>
    </source>
</evidence>
<dbReference type="EMBL" id="AP006619">
    <property type="protein sequence ID" value="BAD60616.1"/>
    <property type="molecule type" value="Genomic_DNA"/>
</dbReference>
<dbReference type="GO" id="GO:0003677">
    <property type="term" value="F:DNA binding"/>
    <property type="evidence" value="ECO:0007669"/>
    <property type="project" value="UniProtKB-KW"/>
</dbReference>
<dbReference type="SUPFAM" id="SSF56349">
    <property type="entry name" value="DNA breaking-rejoining enzymes"/>
    <property type="match status" value="1"/>
</dbReference>
<keyword evidence="3" id="KW-0614">Plasmid</keyword>
<dbReference type="KEGG" id="nfa:PNF1_910"/>
<dbReference type="Gene3D" id="1.10.150.130">
    <property type="match status" value="1"/>
</dbReference>
<evidence type="ECO:0008006" key="5">
    <source>
        <dbReference type="Google" id="ProtNLM"/>
    </source>
</evidence>
<sequence>MSVVVAVPELRLVRSDDYSATVPGVWRLQRCSYYIGRSAIVGGLALPEGLDVAALCARNATVEGQEFLINSDGRVVVEVNAFFASRRMRNRSASTREKYARGLCVWLGYLDAVGGCWRGVGPEDVDAFKFWRMTDEANPLRVAGSSVSDNIQAINAFYEWAQERLDVRNPVDRRLASWPRQGPLGRAEPFVATPHVVRDRDVKWLDQGGYACWRDLGLRGLDRSGRELRGWRGRNSQRDCAFTDGLYGTGLRLSEWATLLTVELPADDESRGYYTCRLASSCGKGGRGRRYWMPRSVLVDVLSYVESGRAAAVGRARAKGLYDQVSDPLLLVGQDCGRRVRLRAGDGAVSDVALDTLNARTRARIFRQTRTGLEPVSLWLNETGLPRLAAGWEHTFTQANERLARAGLGSVSATAHMLRHSFALRWFSVGRLIYEQRFAHLSSEELRDFRAQFGDTWYLVKTLLGHADIAVTMDVYLEPFRDLDVSLLIEHAHGAGMSALMAEMFSRHPQVITRPAGVGA</sequence>
<dbReference type="InterPro" id="IPR050090">
    <property type="entry name" value="Tyrosine_recombinase_XerCD"/>
</dbReference>
<dbReference type="InterPro" id="IPR010998">
    <property type="entry name" value="Integrase_recombinase_N"/>
</dbReference>
<dbReference type="InterPro" id="IPR013762">
    <property type="entry name" value="Integrase-like_cat_sf"/>
</dbReference>
<dbReference type="Proteomes" id="UP000006820">
    <property type="component" value="Plasmid pNF1"/>
</dbReference>
<evidence type="ECO:0000256" key="2">
    <source>
        <dbReference type="ARBA" id="ARBA00023172"/>
    </source>
</evidence>
<evidence type="ECO:0000313" key="4">
    <source>
        <dbReference type="Proteomes" id="UP000006820"/>
    </source>
</evidence>
<keyword evidence="2" id="KW-0233">DNA recombination</keyword>
<evidence type="ECO:0000256" key="1">
    <source>
        <dbReference type="ARBA" id="ARBA00023125"/>
    </source>
</evidence>
<reference evidence="3 4" key="1">
    <citation type="journal article" date="2004" name="Proc. Natl. Acad. Sci. U.S.A.">
        <title>The complete genomic sequence of Nocardia farcinica IFM 10152.</title>
        <authorList>
            <person name="Ishikawa J."/>
            <person name="Yamashita A."/>
            <person name="Mikami Y."/>
            <person name="Hoshino Y."/>
            <person name="Kurita H."/>
            <person name="Hotta K."/>
            <person name="Shiba T."/>
            <person name="Hattori M."/>
        </authorList>
    </citation>
    <scope>NUCLEOTIDE SEQUENCE [LARGE SCALE GENOMIC DNA]</scope>
    <source>
        <strain evidence="3 4">IFM 10152</strain>
        <plasmid evidence="4">Plasmid pNF1</plasmid>
    </source>
</reference>
<geneLocation type="plasmid" evidence="3 4">
    <name>pNF1</name>
</geneLocation>
<dbReference type="InterPro" id="IPR011010">
    <property type="entry name" value="DNA_brk_join_enz"/>
</dbReference>
<protein>
    <recommendedName>
        <fullName evidence="5">Site-specific tyrosine recombinase XerC</fullName>
    </recommendedName>
</protein>
<dbReference type="GO" id="GO:0006310">
    <property type="term" value="P:DNA recombination"/>
    <property type="evidence" value="ECO:0007669"/>
    <property type="project" value="UniProtKB-KW"/>
</dbReference>
<dbReference type="GO" id="GO:0015074">
    <property type="term" value="P:DNA integration"/>
    <property type="evidence" value="ECO:0007669"/>
    <property type="project" value="InterPro"/>
</dbReference>
<proteinExistence type="predicted"/>
<organism evidence="3 4">
    <name type="scientific">Nocardia farcinica (strain IFM 10152)</name>
    <dbReference type="NCBI Taxonomy" id="247156"/>
    <lineage>
        <taxon>Bacteria</taxon>
        <taxon>Bacillati</taxon>
        <taxon>Actinomycetota</taxon>
        <taxon>Actinomycetes</taxon>
        <taxon>Mycobacteriales</taxon>
        <taxon>Nocardiaceae</taxon>
        <taxon>Nocardia</taxon>
    </lineage>
</organism>
<accession>Q5YMH5</accession>
<keyword evidence="4" id="KW-1185">Reference proteome</keyword>